<dbReference type="CDD" id="cd06223">
    <property type="entry name" value="PRTases_typeI"/>
    <property type="match status" value="1"/>
</dbReference>
<dbReference type="PANTHER" id="PTHR47505:SF1">
    <property type="entry name" value="DNA UTILIZATION PROTEIN YHGH"/>
    <property type="match status" value="1"/>
</dbReference>
<organism evidence="3 4">
    <name type="scientific">Nocardioides gansuensis</name>
    <dbReference type="NCBI Taxonomy" id="2138300"/>
    <lineage>
        <taxon>Bacteria</taxon>
        <taxon>Bacillati</taxon>
        <taxon>Actinomycetota</taxon>
        <taxon>Actinomycetes</taxon>
        <taxon>Propionibacteriales</taxon>
        <taxon>Nocardioidaceae</taxon>
        <taxon>Nocardioides</taxon>
    </lineage>
</organism>
<dbReference type="Proteomes" id="UP000246018">
    <property type="component" value="Unassembled WGS sequence"/>
</dbReference>
<dbReference type="SUPFAM" id="SSF53271">
    <property type="entry name" value="PRTase-like"/>
    <property type="match status" value="1"/>
</dbReference>
<dbReference type="InterPro" id="IPR029057">
    <property type="entry name" value="PRTase-like"/>
</dbReference>
<dbReference type="InterPro" id="IPR000836">
    <property type="entry name" value="PRTase_dom"/>
</dbReference>
<proteinExistence type="inferred from homology"/>
<name>A0A2T8FBM6_9ACTN</name>
<dbReference type="RefSeq" id="WP_116571586.1">
    <property type="nucleotide sequence ID" value="NZ_QDGZ01000003.1"/>
</dbReference>
<evidence type="ECO:0000313" key="4">
    <source>
        <dbReference type="Proteomes" id="UP000246018"/>
    </source>
</evidence>
<dbReference type="OrthoDB" id="5244859at2"/>
<protein>
    <submittedName>
        <fullName evidence="3">ComF family protein</fullName>
    </submittedName>
</protein>
<evidence type="ECO:0000256" key="1">
    <source>
        <dbReference type="ARBA" id="ARBA00008007"/>
    </source>
</evidence>
<sequence>MRDALVDLVTGSSCVGCARPGRLLCPSCRAALPTSASVRWPTPVPPGLAVPWATGEYAEALRAMVVGHKDEGQLVLRRPLGALLATAVRAAVVHLPPGDPIVLVPVPSRPGSRRRRGYDPTGALVRSAERAMRQERHVVVADLLVSRGGVRDQAGLGAADRTANLTGSMTCPSPRLRRLARLVPRARVVVCDDVLTTGATAREAQRALESVGLHVAAIAVVAATRRRRTDESSGTLSTTGRDL</sequence>
<comment type="caution">
    <text evidence="3">The sequence shown here is derived from an EMBL/GenBank/DDBJ whole genome shotgun (WGS) entry which is preliminary data.</text>
</comment>
<evidence type="ECO:0000313" key="3">
    <source>
        <dbReference type="EMBL" id="PVG83106.1"/>
    </source>
</evidence>
<dbReference type="PANTHER" id="PTHR47505">
    <property type="entry name" value="DNA UTILIZATION PROTEIN YHGH"/>
    <property type="match status" value="1"/>
</dbReference>
<comment type="similarity">
    <text evidence="1">Belongs to the ComF/GntX family.</text>
</comment>
<evidence type="ECO:0000259" key="2">
    <source>
        <dbReference type="Pfam" id="PF00156"/>
    </source>
</evidence>
<accession>A0A2T8FBM6</accession>
<dbReference type="EMBL" id="QDGZ01000003">
    <property type="protein sequence ID" value="PVG83106.1"/>
    <property type="molecule type" value="Genomic_DNA"/>
</dbReference>
<dbReference type="InterPro" id="IPR051910">
    <property type="entry name" value="ComF/GntX_DNA_util-trans"/>
</dbReference>
<dbReference type="Gene3D" id="3.40.50.2020">
    <property type="match status" value="1"/>
</dbReference>
<dbReference type="Pfam" id="PF00156">
    <property type="entry name" value="Pribosyltran"/>
    <property type="match status" value="1"/>
</dbReference>
<feature type="domain" description="Phosphoribosyltransferase" evidence="2">
    <location>
        <begin position="174"/>
        <end position="231"/>
    </location>
</feature>
<keyword evidence="4" id="KW-1185">Reference proteome</keyword>
<dbReference type="AlphaFoldDB" id="A0A2T8FBM6"/>
<reference evidence="3 4" key="1">
    <citation type="submission" date="2018-04" db="EMBL/GenBank/DDBJ databases">
        <title>Genome of Nocardioides gansuensis WSJ-1.</title>
        <authorList>
            <person name="Wu S."/>
            <person name="Wang G."/>
        </authorList>
    </citation>
    <scope>NUCLEOTIDE SEQUENCE [LARGE SCALE GENOMIC DNA]</scope>
    <source>
        <strain evidence="3 4">WSJ-1</strain>
    </source>
</reference>
<gene>
    <name evidence="3" type="ORF">DDE18_07195</name>
</gene>